<dbReference type="EMBL" id="JADCTT010000008">
    <property type="protein sequence ID" value="KAF9749025.1"/>
    <property type="molecule type" value="Genomic_DNA"/>
</dbReference>
<evidence type="ECO:0000313" key="4">
    <source>
        <dbReference type="Proteomes" id="UP000616885"/>
    </source>
</evidence>
<accession>A0A8H7KE08</accession>
<dbReference type="PANTHER" id="PTHR24096">
    <property type="entry name" value="LONG-CHAIN-FATTY-ACID--COA LIGASE"/>
    <property type="match status" value="1"/>
</dbReference>
<dbReference type="Gene3D" id="3.30.300.30">
    <property type="match status" value="1"/>
</dbReference>
<feature type="domain" description="AMP-dependent synthetase/ligase" evidence="1">
    <location>
        <begin position="270"/>
        <end position="331"/>
    </location>
</feature>
<dbReference type="AlphaFoldDB" id="A0A8H7KE08"/>
<evidence type="ECO:0000259" key="2">
    <source>
        <dbReference type="Pfam" id="PF13193"/>
    </source>
</evidence>
<dbReference type="GO" id="GO:0016405">
    <property type="term" value="F:CoA-ligase activity"/>
    <property type="evidence" value="ECO:0007669"/>
    <property type="project" value="TreeGrafter"/>
</dbReference>
<dbReference type="InterPro" id="IPR000873">
    <property type="entry name" value="AMP-dep_synth/lig_dom"/>
</dbReference>
<feature type="domain" description="AMP-dependent synthetase/ligase" evidence="1">
    <location>
        <begin position="3"/>
        <end position="267"/>
    </location>
</feature>
<feature type="domain" description="AMP-binding enzyme C-terminal" evidence="2">
    <location>
        <begin position="389"/>
        <end position="472"/>
    </location>
</feature>
<gene>
    <name evidence="3" type="ORF">IM811_016820</name>
</gene>
<dbReference type="InterPro" id="IPR020845">
    <property type="entry name" value="AMP-binding_CS"/>
</dbReference>
<protein>
    <submittedName>
        <fullName evidence="3">Uncharacterized protein</fullName>
    </submittedName>
</protein>
<name>A0A8H7KE08_BIOOC</name>
<comment type="caution">
    <text evidence="3">The sequence shown here is derived from an EMBL/GenBank/DDBJ whole genome shotgun (WGS) entry which is preliminary data.</text>
</comment>
<dbReference type="SUPFAM" id="SSF56801">
    <property type="entry name" value="Acetyl-CoA synthetase-like"/>
    <property type="match status" value="1"/>
</dbReference>
<dbReference type="PROSITE" id="PS00455">
    <property type="entry name" value="AMP_BINDING"/>
    <property type="match status" value="1"/>
</dbReference>
<sequence>MTGRSYTIEEVNERVNSLAKSLHAILKFDIEGGTEWDRVVAIYSLNTIDYIPATHAVHRLSGIVTPASLTHSAKELEHQLRSSGAKALFTCVPFLQNAIKACEAVGISQEHIFILPIPGVVERVPFRSIEDLILEGRNLPPPLLPAWIEGQGARQVAYLCYSSGTSGHPKAVMVSHRNIIANTMQTTLFDSSGRQQSGVRTQVSVGVLPFSHIYGLTVICHVAMYRGDEIIVLPKYEFQSFLNSVQKFKIEQLHIVPPILISMISNPDKWLTEASPSITSTSEHDIFPGSAGSIIPGTKVKILDAEGNEVTQHEMRGELLVQSDSVTLGYLNNEQENAQTYVWHHDGRWLRTGDEVLVRNSPQGHEHVFIVDRIKELIKVKGHQVAPAELEAHLLDHHLVSDCAVIGIEDERAGQLPKAYVVKSAEARKQSLADENVIKAINSHMEGHKARHKWLKGGIQFIDSIPKSPSGKILRRLLKEQDKKAHISAKI</sequence>
<dbReference type="InterPro" id="IPR042099">
    <property type="entry name" value="ANL_N_sf"/>
</dbReference>
<proteinExistence type="predicted"/>
<dbReference type="Gene3D" id="3.40.50.12780">
    <property type="entry name" value="N-terminal domain of ligase-like"/>
    <property type="match status" value="1"/>
</dbReference>
<evidence type="ECO:0000313" key="3">
    <source>
        <dbReference type="EMBL" id="KAF9749025.1"/>
    </source>
</evidence>
<dbReference type="InterPro" id="IPR045851">
    <property type="entry name" value="AMP-bd_C_sf"/>
</dbReference>
<dbReference type="Pfam" id="PF00501">
    <property type="entry name" value="AMP-binding"/>
    <property type="match status" value="2"/>
</dbReference>
<dbReference type="Pfam" id="PF13193">
    <property type="entry name" value="AMP-binding_C"/>
    <property type="match status" value="1"/>
</dbReference>
<evidence type="ECO:0000259" key="1">
    <source>
        <dbReference type="Pfam" id="PF00501"/>
    </source>
</evidence>
<reference evidence="3" key="1">
    <citation type="submission" date="2020-10" db="EMBL/GenBank/DDBJ databases">
        <title>High-Quality Genome Resource of Clonostachys rosea strain S41 by Oxford Nanopore Long-Read Sequencing.</title>
        <authorList>
            <person name="Wang H."/>
        </authorList>
    </citation>
    <scope>NUCLEOTIDE SEQUENCE</scope>
    <source>
        <strain evidence="3">S41</strain>
    </source>
</reference>
<dbReference type="Gene3D" id="3.40.50.980">
    <property type="match status" value="2"/>
</dbReference>
<dbReference type="InterPro" id="IPR025110">
    <property type="entry name" value="AMP-bd_C"/>
</dbReference>
<dbReference type="Proteomes" id="UP000616885">
    <property type="component" value="Unassembled WGS sequence"/>
</dbReference>
<organism evidence="3 4">
    <name type="scientific">Bionectria ochroleuca</name>
    <name type="common">Gliocladium roseum</name>
    <dbReference type="NCBI Taxonomy" id="29856"/>
    <lineage>
        <taxon>Eukaryota</taxon>
        <taxon>Fungi</taxon>
        <taxon>Dikarya</taxon>
        <taxon>Ascomycota</taxon>
        <taxon>Pezizomycotina</taxon>
        <taxon>Sordariomycetes</taxon>
        <taxon>Hypocreomycetidae</taxon>
        <taxon>Hypocreales</taxon>
        <taxon>Bionectriaceae</taxon>
        <taxon>Clonostachys</taxon>
    </lineage>
</organism>
<dbReference type="PANTHER" id="PTHR24096:SF422">
    <property type="entry name" value="BCDNA.GH02901"/>
    <property type="match status" value="1"/>
</dbReference>